<dbReference type="InterPro" id="IPR027417">
    <property type="entry name" value="P-loop_NTPase"/>
</dbReference>
<keyword evidence="2" id="KW-1185">Reference proteome</keyword>
<dbReference type="InterPro" id="IPR051055">
    <property type="entry name" value="PIF1_helicase"/>
</dbReference>
<evidence type="ECO:0000313" key="2">
    <source>
        <dbReference type="Proteomes" id="UP001190700"/>
    </source>
</evidence>
<organism evidence="1 2">
    <name type="scientific">Cymbomonas tetramitiformis</name>
    <dbReference type="NCBI Taxonomy" id="36881"/>
    <lineage>
        <taxon>Eukaryota</taxon>
        <taxon>Viridiplantae</taxon>
        <taxon>Chlorophyta</taxon>
        <taxon>Pyramimonadophyceae</taxon>
        <taxon>Pyramimonadales</taxon>
        <taxon>Pyramimonadaceae</taxon>
        <taxon>Cymbomonas</taxon>
    </lineage>
</organism>
<protein>
    <recommendedName>
        <fullName evidence="3">ATP-dependent DNA helicase</fullName>
    </recommendedName>
</protein>
<evidence type="ECO:0008006" key="3">
    <source>
        <dbReference type="Google" id="ProtNLM"/>
    </source>
</evidence>
<evidence type="ECO:0000313" key="1">
    <source>
        <dbReference type="EMBL" id="KAK3242045.1"/>
    </source>
</evidence>
<dbReference type="EMBL" id="LGRX02033250">
    <property type="protein sequence ID" value="KAK3242045.1"/>
    <property type="molecule type" value="Genomic_DNA"/>
</dbReference>
<dbReference type="PANTHER" id="PTHR47642:SF5">
    <property type="entry name" value="ATP-DEPENDENT DNA HELICASE"/>
    <property type="match status" value="1"/>
</dbReference>
<dbReference type="Proteomes" id="UP001190700">
    <property type="component" value="Unassembled WGS sequence"/>
</dbReference>
<gene>
    <name evidence="1" type="ORF">CYMTET_48238</name>
</gene>
<dbReference type="CDD" id="cd18809">
    <property type="entry name" value="SF1_C_RecD"/>
    <property type="match status" value="1"/>
</dbReference>
<dbReference type="AlphaFoldDB" id="A0AAE0BUH3"/>
<name>A0AAE0BUH3_9CHLO</name>
<sequence length="113" mass="12527">MCVVPEVQLANGQRCIIPPVCWTASGGVGLRLQFPLKLAWALTVHRSQGMTLDRVECRLGSAFECGQAYVALSRARSMDGLRVTGLCQNVVKAHPLVLQFYDSLQQQQRSMQH</sequence>
<proteinExistence type="predicted"/>
<reference evidence="1 2" key="1">
    <citation type="journal article" date="2015" name="Genome Biol. Evol.">
        <title>Comparative Genomics of a Bacterivorous Green Alga Reveals Evolutionary Causalities and Consequences of Phago-Mixotrophic Mode of Nutrition.</title>
        <authorList>
            <person name="Burns J.A."/>
            <person name="Paasch A."/>
            <person name="Narechania A."/>
            <person name="Kim E."/>
        </authorList>
    </citation>
    <scope>NUCLEOTIDE SEQUENCE [LARGE SCALE GENOMIC DNA]</scope>
    <source>
        <strain evidence="1 2">PLY_AMNH</strain>
    </source>
</reference>
<accession>A0AAE0BUH3</accession>
<dbReference type="SUPFAM" id="SSF52540">
    <property type="entry name" value="P-loop containing nucleoside triphosphate hydrolases"/>
    <property type="match status" value="1"/>
</dbReference>
<dbReference type="PANTHER" id="PTHR47642">
    <property type="entry name" value="ATP-DEPENDENT DNA HELICASE"/>
    <property type="match status" value="1"/>
</dbReference>
<comment type="caution">
    <text evidence="1">The sequence shown here is derived from an EMBL/GenBank/DDBJ whole genome shotgun (WGS) entry which is preliminary data.</text>
</comment>